<dbReference type="Gene3D" id="3.40.120.10">
    <property type="entry name" value="Alpha-D-Glucose-1,6-Bisphosphate, subunit A, domain 3"/>
    <property type="match status" value="3"/>
</dbReference>
<dbReference type="Pfam" id="PF02879">
    <property type="entry name" value="PGM_PMM_II"/>
    <property type="match status" value="1"/>
</dbReference>
<dbReference type="OrthoDB" id="9806956at2"/>
<dbReference type="SUPFAM" id="SSF53738">
    <property type="entry name" value="Phosphoglucomutase, first 3 domains"/>
    <property type="match status" value="3"/>
</dbReference>
<evidence type="ECO:0000259" key="10">
    <source>
        <dbReference type="Pfam" id="PF02879"/>
    </source>
</evidence>
<feature type="domain" description="Alpha-D-phosphohexomutase alpha/beta/alpha" evidence="10">
    <location>
        <begin position="216"/>
        <end position="324"/>
    </location>
</feature>
<dbReference type="AlphaFoldDB" id="E1X5I1"/>
<keyword evidence="8" id="KW-0175">Coiled coil</keyword>
<dbReference type="InterPro" id="IPR036900">
    <property type="entry name" value="A-D-PHexomutase_C_sf"/>
</dbReference>
<dbReference type="InterPro" id="IPR005846">
    <property type="entry name" value="A-D-PHexomutase_a/b/a-III"/>
</dbReference>
<evidence type="ECO:0000256" key="1">
    <source>
        <dbReference type="ARBA" id="ARBA00001946"/>
    </source>
</evidence>
<dbReference type="Pfam" id="PF02880">
    <property type="entry name" value="PGM_PMM_III"/>
    <property type="match status" value="1"/>
</dbReference>
<dbReference type="PANTHER" id="PTHR45745">
    <property type="entry name" value="PHOSPHOMANNOMUTASE 45A"/>
    <property type="match status" value="1"/>
</dbReference>
<dbReference type="GO" id="GO:0005975">
    <property type="term" value="P:carbohydrate metabolic process"/>
    <property type="evidence" value="ECO:0007669"/>
    <property type="project" value="InterPro"/>
</dbReference>
<evidence type="ECO:0000256" key="8">
    <source>
        <dbReference type="SAM" id="Coils"/>
    </source>
</evidence>
<evidence type="ECO:0000313" key="13">
    <source>
        <dbReference type="Proteomes" id="UP000008963"/>
    </source>
</evidence>
<dbReference type="KEGG" id="bmx:BMS_2512"/>
<keyword evidence="13" id="KW-1185">Reference proteome</keyword>
<dbReference type="Proteomes" id="UP000008963">
    <property type="component" value="Chromosome"/>
</dbReference>
<dbReference type="PRINTS" id="PR00509">
    <property type="entry name" value="PGMPMM"/>
</dbReference>
<feature type="domain" description="Alpha-D-phosphohexomutase alpha/beta/alpha" evidence="11">
    <location>
        <begin position="331"/>
        <end position="452"/>
    </location>
</feature>
<dbReference type="STRING" id="862908.BMS_2512"/>
<dbReference type="InterPro" id="IPR016055">
    <property type="entry name" value="A-D-PHexomutase_a/b/a-I/II/III"/>
</dbReference>
<evidence type="ECO:0000256" key="4">
    <source>
        <dbReference type="ARBA" id="ARBA00022723"/>
    </source>
</evidence>
<evidence type="ECO:0000256" key="6">
    <source>
        <dbReference type="ARBA" id="ARBA00023235"/>
    </source>
</evidence>
<dbReference type="GO" id="GO:0000287">
    <property type="term" value="F:magnesium ion binding"/>
    <property type="evidence" value="ECO:0007669"/>
    <property type="project" value="InterPro"/>
</dbReference>
<dbReference type="SUPFAM" id="SSF55957">
    <property type="entry name" value="Phosphoglucomutase, C-terminal domain"/>
    <property type="match status" value="1"/>
</dbReference>
<dbReference type="PATRIC" id="fig|862908.3.peg.2397"/>
<dbReference type="InterPro" id="IPR005844">
    <property type="entry name" value="A-D-PHexomutase_a/b/a-I"/>
</dbReference>
<protein>
    <submittedName>
        <fullName evidence="12">Phosphomannomutase</fullName>
    </submittedName>
</protein>
<evidence type="ECO:0000313" key="12">
    <source>
        <dbReference type="EMBL" id="CBW27302.1"/>
    </source>
</evidence>
<name>E1X5I1_HALMS</name>
<sequence>MEQSALERATAWANNKYFSEESRKEIQNLIDENNEKELIERFYKDLEFGTGGMRSIIGAGTNRINTYTIRKATQALANEVIRSGKEEGLSELKVAISYDNRRFSFEFAKEVASVMAANGIHAYIYKRLNPVPLLSFSVRHHNAQAGVMVTASHNPPEYNGYKVFWNDGAQVTPPNDSNIINNYNSITDFASVKTMDFQEGESKGLIHWVGEDVENKYFESINSKAINPEMCSENGGKLNIVYTPIHGTGYIPCTTALSNLGFSNVQVVEEQKLPDSDFPTVSSPNPENPEALAMAVKLMQDTKADVAFGTDPDTDRVGLAFEKNGEMVYLNGNQIGILMVHYMMNGLTKSGKMPTNPYFVKTIVTTPLQDQIAKSFGVETFNTLTGFKWICGKMNQLEKTNPEKNFVFATEESFGYLNHEFVRDKDGVSSITLLSEICLHYKLQGMDLVDGLDKIYEEYGFSSETLLNLNYFGKEGSEKISRIMDNFRGYSEKTFCGEEISYLEDYSTGESKSFTDSKISKLDLPSSNVLGFNFTNGTKVYMRPSGTEPKIKFYIMIQEKEGSLEEKKQKANQKTQEFLDYIKEQADQA</sequence>
<dbReference type="CDD" id="cd05799">
    <property type="entry name" value="PGM2"/>
    <property type="match status" value="1"/>
</dbReference>
<dbReference type="HOGENOM" id="CLU_016950_0_0_7"/>
<dbReference type="eggNOG" id="COG1109">
    <property type="taxonomic scope" value="Bacteria"/>
</dbReference>
<dbReference type="GO" id="GO:0006166">
    <property type="term" value="P:purine ribonucleoside salvage"/>
    <property type="evidence" value="ECO:0007669"/>
    <property type="project" value="TreeGrafter"/>
</dbReference>
<keyword evidence="5 7" id="KW-0460">Magnesium</keyword>
<feature type="domain" description="Alpha-D-phosphohexomutase alpha/beta/alpha" evidence="9">
    <location>
        <begin position="47"/>
        <end position="187"/>
    </location>
</feature>
<dbReference type="InterPro" id="IPR005845">
    <property type="entry name" value="A-D-PHexomutase_a/b/a-II"/>
</dbReference>
<evidence type="ECO:0000256" key="3">
    <source>
        <dbReference type="ARBA" id="ARBA00022553"/>
    </source>
</evidence>
<comment type="similarity">
    <text evidence="2 7">Belongs to the phosphohexose mutase family.</text>
</comment>
<keyword evidence="4 7" id="KW-0479">Metal-binding</keyword>
<dbReference type="InterPro" id="IPR016066">
    <property type="entry name" value="A-D-PHexomutase_CS"/>
</dbReference>
<dbReference type="Pfam" id="PF02878">
    <property type="entry name" value="PGM_PMM_I"/>
    <property type="match status" value="1"/>
</dbReference>
<evidence type="ECO:0000259" key="11">
    <source>
        <dbReference type="Pfam" id="PF02880"/>
    </source>
</evidence>
<accession>E1X5I1</accession>
<comment type="cofactor">
    <cofactor evidence="1">
        <name>Mg(2+)</name>
        <dbReference type="ChEBI" id="CHEBI:18420"/>
    </cofactor>
</comment>
<evidence type="ECO:0000259" key="9">
    <source>
        <dbReference type="Pfam" id="PF02878"/>
    </source>
</evidence>
<keyword evidence="6" id="KW-0413">Isomerase</keyword>
<dbReference type="PROSITE" id="PS00710">
    <property type="entry name" value="PGM_PMM"/>
    <property type="match status" value="1"/>
</dbReference>
<dbReference type="PANTHER" id="PTHR45745:SF1">
    <property type="entry name" value="PHOSPHOGLUCOMUTASE 2B-RELATED"/>
    <property type="match status" value="1"/>
</dbReference>
<dbReference type="InterPro" id="IPR005841">
    <property type="entry name" value="Alpha-D-phosphohexomutase_SF"/>
</dbReference>
<feature type="coiled-coil region" evidence="8">
    <location>
        <begin position="557"/>
        <end position="584"/>
    </location>
</feature>
<dbReference type="EMBL" id="FQ312005">
    <property type="protein sequence ID" value="CBW27302.1"/>
    <property type="molecule type" value="Genomic_DNA"/>
</dbReference>
<gene>
    <name evidence="12" type="primary">pgmA</name>
    <name evidence="12" type="ordered locus">BMS_2512</name>
</gene>
<dbReference type="GO" id="GO:0008973">
    <property type="term" value="F:phosphopentomutase activity"/>
    <property type="evidence" value="ECO:0007669"/>
    <property type="project" value="TreeGrafter"/>
</dbReference>
<evidence type="ECO:0000256" key="5">
    <source>
        <dbReference type="ARBA" id="ARBA00022842"/>
    </source>
</evidence>
<keyword evidence="3" id="KW-0597">Phosphoprotein</keyword>
<reference evidence="13" key="1">
    <citation type="journal article" date="2013" name="ISME J.">
        <title>A small predatory core genome in the divergent marine Bacteriovorax marinus SJ and the terrestrial Bdellovibrio bacteriovorus.</title>
        <authorList>
            <person name="Crossman L.C."/>
            <person name="Chen H."/>
            <person name="Cerdeno-Tarraga A.M."/>
            <person name="Brooks K."/>
            <person name="Quail M.A."/>
            <person name="Pineiro S.A."/>
            <person name="Hobley L."/>
            <person name="Sockett R.E."/>
            <person name="Bentley S.D."/>
            <person name="Parkhill J."/>
            <person name="Williams H.N."/>
            <person name="Stine O.C."/>
        </authorList>
    </citation>
    <scope>NUCLEOTIDE SEQUENCE [LARGE SCALE GENOMIC DNA]</scope>
    <source>
        <strain evidence="13">ATCC BAA-682 / DSM 15412 / SJ</strain>
    </source>
</reference>
<proteinExistence type="inferred from homology"/>
<evidence type="ECO:0000256" key="2">
    <source>
        <dbReference type="ARBA" id="ARBA00010231"/>
    </source>
</evidence>
<dbReference type="RefSeq" id="WP_014245078.1">
    <property type="nucleotide sequence ID" value="NC_016620.1"/>
</dbReference>
<organism evidence="12 13">
    <name type="scientific">Halobacteriovorax marinus (strain ATCC BAA-682 / DSM 15412 / SJ)</name>
    <name type="common">Bacteriovorax marinus</name>
    <dbReference type="NCBI Taxonomy" id="862908"/>
    <lineage>
        <taxon>Bacteria</taxon>
        <taxon>Pseudomonadati</taxon>
        <taxon>Bdellovibrionota</taxon>
        <taxon>Bacteriovoracia</taxon>
        <taxon>Bacteriovoracales</taxon>
        <taxon>Halobacteriovoraceae</taxon>
        <taxon>Halobacteriovorax</taxon>
    </lineage>
</organism>
<evidence type="ECO:0000256" key="7">
    <source>
        <dbReference type="RuleBase" id="RU004326"/>
    </source>
</evidence>